<reference evidence="1" key="1">
    <citation type="journal article" date="2018" name="Genome Biol.">
        <title>SKESA: strategic k-mer extension for scrupulous assemblies.</title>
        <authorList>
            <person name="Souvorov A."/>
            <person name="Agarwala R."/>
            <person name="Lipman D.J."/>
        </authorList>
    </citation>
    <scope>NUCLEOTIDE SEQUENCE</scope>
    <source>
        <strain evidence="1">M264</strain>
    </source>
</reference>
<organism evidence="1">
    <name type="scientific">Salmonella abortus-equi</name>
    <dbReference type="NCBI Taxonomy" id="607"/>
    <lineage>
        <taxon>Bacteria</taxon>
        <taxon>Pseudomonadati</taxon>
        <taxon>Pseudomonadota</taxon>
        <taxon>Gammaproteobacteria</taxon>
        <taxon>Enterobacterales</taxon>
        <taxon>Enterobacteriaceae</taxon>
        <taxon>Salmonella</taxon>
    </lineage>
</organism>
<evidence type="ECO:0000313" key="1">
    <source>
        <dbReference type="EMBL" id="HAE8733885.1"/>
    </source>
</evidence>
<protein>
    <submittedName>
        <fullName evidence="1">Uncharacterized protein</fullName>
    </submittedName>
</protein>
<proteinExistence type="predicted"/>
<dbReference type="EMBL" id="DAATII010000018">
    <property type="protein sequence ID" value="HAE8733885.1"/>
    <property type="molecule type" value="Genomic_DNA"/>
</dbReference>
<accession>A0A738AVQ9</accession>
<reference evidence="1" key="3">
    <citation type="submission" date="2018-07" db="EMBL/GenBank/DDBJ databases">
        <authorList>
            <consortium name="NCBI Pathogen Detection Project"/>
        </authorList>
    </citation>
    <scope>NUCLEOTIDE SEQUENCE</scope>
    <source>
        <strain evidence="1">M264</strain>
    </source>
</reference>
<gene>
    <name evidence="2" type="ORF">AA322_19830</name>
    <name evidence="1" type="ORF">G4W92_003573</name>
</gene>
<name>A0A738AVQ9_SALAE</name>
<sequence>MKLLKDFLLALFKTKSKKQAEVFLEAGNNPKQINQVSRVGNKTNPKFVASEKQLNQLLIIWIGLGALSETLNPNLNLWHSGTIGSKDMINNSELLWCTRDENSKESYNAAAKLDAPHINKLPCLTHFQTVRVLKMADFNCMSLGEFTRNFCDHSHWKMKEVLREWCLQNEFDGAVKTNGGIDEVVLCKPGDDLLIINVIHL</sequence>
<dbReference type="AlphaFoldDB" id="A0A738AVQ9"/>
<evidence type="ECO:0000313" key="2">
    <source>
        <dbReference type="EMBL" id="QVX72497.1"/>
    </source>
</evidence>
<reference evidence="2" key="2">
    <citation type="submission" date="2018-07" db="EMBL/GenBank/DDBJ databases">
        <authorList>
            <consortium name="GenomeTrakr network: Whole genome sequencing for foodborne pathogen traceback"/>
        </authorList>
    </citation>
    <scope>NUCLEOTIDE SEQUENCE</scope>
    <source>
        <strain evidence="2">CFSAN022626</strain>
    </source>
</reference>
<reference evidence="2" key="4">
    <citation type="submission" date="2021-05" db="EMBL/GenBank/DDBJ databases">
        <title>Whole genome PacBio Sequel sequence of Salmonella enterica subsp. enterica.</title>
        <authorList>
            <person name="Hoffmann M."/>
            <person name="Balkey M."/>
            <person name="Luo Y."/>
        </authorList>
    </citation>
    <scope>NUCLEOTIDE SEQUENCE</scope>
    <source>
        <strain evidence="2">CFSAN022626</strain>
    </source>
</reference>
<dbReference type="RefSeq" id="WP_151115599.1">
    <property type="nucleotide sequence ID" value="NZ_AP031399.1"/>
</dbReference>
<dbReference type="EMBL" id="CP075029">
    <property type="protein sequence ID" value="QVX72497.1"/>
    <property type="molecule type" value="Genomic_DNA"/>
</dbReference>